<feature type="transmembrane region" description="Helical" evidence="1">
    <location>
        <begin position="37"/>
        <end position="58"/>
    </location>
</feature>
<dbReference type="Proteomes" id="UP000237105">
    <property type="component" value="Unassembled WGS sequence"/>
</dbReference>
<gene>
    <name evidence="2" type="ORF">PanWU01x14_107000</name>
</gene>
<reference evidence="3" key="1">
    <citation type="submission" date="2016-06" db="EMBL/GenBank/DDBJ databases">
        <title>Parallel loss of symbiosis genes in relatives of nitrogen-fixing non-legume Parasponia.</title>
        <authorList>
            <person name="Van Velzen R."/>
            <person name="Holmer R."/>
            <person name="Bu F."/>
            <person name="Rutten L."/>
            <person name="Van Zeijl A."/>
            <person name="Liu W."/>
            <person name="Santuari L."/>
            <person name="Cao Q."/>
            <person name="Sharma T."/>
            <person name="Shen D."/>
            <person name="Roswanjaya Y."/>
            <person name="Wardhani T."/>
            <person name="Kalhor M.S."/>
            <person name="Jansen J."/>
            <person name="Van den Hoogen J."/>
            <person name="Gungor B."/>
            <person name="Hartog M."/>
            <person name="Hontelez J."/>
            <person name="Verver J."/>
            <person name="Yang W.-C."/>
            <person name="Schijlen E."/>
            <person name="Repin R."/>
            <person name="Schilthuizen M."/>
            <person name="Schranz E."/>
            <person name="Heidstra R."/>
            <person name="Miyata K."/>
            <person name="Fedorova E."/>
            <person name="Kohlen W."/>
            <person name="Bisseling T."/>
            <person name="Smit S."/>
            <person name="Geurts R."/>
        </authorList>
    </citation>
    <scope>NUCLEOTIDE SEQUENCE [LARGE SCALE GENOMIC DNA]</scope>
    <source>
        <strain evidence="3">cv. WU1-14</strain>
    </source>
</reference>
<keyword evidence="3" id="KW-1185">Reference proteome</keyword>
<proteinExistence type="predicted"/>
<keyword evidence="1" id="KW-0812">Transmembrane</keyword>
<organism evidence="2 3">
    <name type="scientific">Parasponia andersonii</name>
    <name type="common">Sponia andersonii</name>
    <dbReference type="NCBI Taxonomy" id="3476"/>
    <lineage>
        <taxon>Eukaryota</taxon>
        <taxon>Viridiplantae</taxon>
        <taxon>Streptophyta</taxon>
        <taxon>Embryophyta</taxon>
        <taxon>Tracheophyta</taxon>
        <taxon>Spermatophyta</taxon>
        <taxon>Magnoliopsida</taxon>
        <taxon>eudicotyledons</taxon>
        <taxon>Gunneridae</taxon>
        <taxon>Pentapetalae</taxon>
        <taxon>rosids</taxon>
        <taxon>fabids</taxon>
        <taxon>Rosales</taxon>
        <taxon>Cannabaceae</taxon>
        <taxon>Parasponia</taxon>
    </lineage>
</organism>
<dbReference type="OrthoDB" id="10466040at2759"/>
<evidence type="ECO:0000313" key="2">
    <source>
        <dbReference type="EMBL" id="PON66914.1"/>
    </source>
</evidence>
<sequence length="131" mass="13926">MASIIFTSLSMISIIPPLCSAIIIRASLSIVSVITPFPEPIIVCSLSVIFTVPPFFMVAISSTSLMVVSLINLSVILVISPLIVLLSVLLFDIIPTTSNSTRSTFSSISFSSQFNISVVSTTLVSLPMPMS</sequence>
<feature type="transmembrane region" description="Helical" evidence="1">
    <location>
        <begin position="70"/>
        <end position="94"/>
    </location>
</feature>
<comment type="caution">
    <text evidence="2">The sequence shown here is derived from an EMBL/GenBank/DDBJ whole genome shotgun (WGS) entry which is preliminary data.</text>
</comment>
<evidence type="ECO:0000313" key="3">
    <source>
        <dbReference type="Proteomes" id="UP000237105"/>
    </source>
</evidence>
<evidence type="ECO:0000256" key="1">
    <source>
        <dbReference type="SAM" id="Phobius"/>
    </source>
</evidence>
<protein>
    <submittedName>
        <fullName evidence="2">Uncharacterized protein</fullName>
    </submittedName>
</protein>
<accession>A0A2P5D0S9</accession>
<dbReference type="AlphaFoldDB" id="A0A2P5D0S9"/>
<name>A0A2P5D0S9_PARAD</name>
<keyword evidence="1" id="KW-1133">Transmembrane helix</keyword>
<dbReference type="EMBL" id="JXTB01000076">
    <property type="protein sequence ID" value="PON66914.1"/>
    <property type="molecule type" value="Genomic_DNA"/>
</dbReference>
<keyword evidence="1" id="KW-0472">Membrane</keyword>